<feature type="domain" description="DUF5704" evidence="2">
    <location>
        <begin position="341"/>
        <end position="520"/>
    </location>
</feature>
<evidence type="ECO:0000259" key="2">
    <source>
        <dbReference type="Pfam" id="PF18964"/>
    </source>
</evidence>
<organism evidence="3 4">
    <name type="scientific">Paenibacillus anaericanus</name>
    <dbReference type="NCBI Taxonomy" id="170367"/>
    <lineage>
        <taxon>Bacteria</taxon>
        <taxon>Bacillati</taxon>
        <taxon>Bacillota</taxon>
        <taxon>Bacilli</taxon>
        <taxon>Bacillales</taxon>
        <taxon>Paenibacillaceae</taxon>
        <taxon>Paenibacillus</taxon>
    </lineage>
</organism>
<evidence type="ECO:0000313" key="3">
    <source>
        <dbReference type="EMBL" id="RUT46778.1"/>
    </source>
</evidence>
<feature type="region of interest" description="Disordered" evidence="1">
    <location>
        <begin position="391"/>
        <end position="411"/>
    </location>
</feature>
<name>A0A433YAD6_9BACL</name>
<dbReference type="OrthoDB" id="2657408at2"/>
<feature type="region of interest" description="Disordered" evidence="1">
    <location>
        <begin position="301"/>
        <end position="321"/>
    </location>
</feature>
<comment type="caution">
    <text evidence="3">The sequence shown here is derived from an EMBL/GenBank/DDBJ whole genome shotgun (WGS) entry which is preliminary data.</text>
</comment>
<proteinExistence type="predicted"/>
<keyword evidence="4" id="KW-1185">Reference proteome</keyword>
<dbReference type="InterPro" id="IPR043759">
    <property type="entry name" value="DUF5704"/>
</dbReference>
<evidence type="ECO:0000313" key="4">
    <source>
        <dbReference type="Proteomes" id="UP000279446"/>
    </source>
</evidence>
<dbReference type="AlphaFoldDB" id="A0A433YAD6"/>
<gene>
    <name evidence="3" type="ORF">EJP82_11155</name>
</gene>
<dbReference type="EMBL" id="RZNY01000007">
    <property type="protein sequence ID" value="RUT46778.1"/>
    <property type="molecule type" value="Genomic_DNA"/>
</dbReference>
<accession>A0A433YAD6</accession>
<evidence type="ECO:0000256" key="1">
    <source>
        <dbReference type="SAM" id="MobiDB-lite"/>
    </source>
</evidence>
<sequence>MVRLSKLLILLFSILLWIQSPHITKANELIMNPDRSIKFETIVKASGGGYRYRTVGFYIHKEPSLTLKPNELTKKGKIMIGDYDTECDDDRTGTQIKFTCTFKASDVENALDQALLGENVSGDKIYASAIFKISNASGNFLDSNTKYFYNYSQILSALPNGIRWPDQVQQDLKEYYNQYLPIIGSEAYTVAIEKGRKFNGNLSSGILQGPTKLIPNETQKVPMTDLFKIGKPFNATFQDNLTINGTQYEIVSSYVTSKNKNWRKEAIISWPNPITTNRNPTVDVMDTYVVAEYKKKLDVDIPDPSGECTDPTPRGRVNGQDMLPSSTGSILEDTPHNPRDFDAVQGIPSSEYLVASTETKNYLFENTFVEMVGECNYKVPVTQEYTLKWDDGGGTGSDGTPLPPNPQTEDGSFTAEMEVKREYSYWMIEKLGVYGIDHAEMSNYALPGGTVTLFPQNYSSPSVDAMNTWKYTPPEVKEAEKPIKKVVDGGRSKPSPPTAANVNLQSYAEKAVGKVKVNNDSLTFNGSVIMDGSEKEEKGATPSTIPPPNLIQVLREDNLQIEYYKANHVGESNGTIYYSQLVYDFDGDEDQEYPIERINRVTVHTPVVNYAKVLDDDNRPFDQRMVTNRSIPVVILDREFTVKLDEYGEHSDKPGYKHPFTKYTEAKRVRFPFGVFDGAQYIEENTWIYIDVGTAEKKFKMPTWIDEDKYTIETEVIAINAEMTEINKGNGCQTEKNSDLANHCAKRTMDVDVVGRLFGFRIWDIGDFRYEDVFRTQKGQAAHASFYYVSGGRNENRVNTDLWDQPQRMLPVRPGSHPTYAMNVPHNGYTYLFDFKTIGNVWNVGEGIGITPTFWFVPQKGGTAQQVNLYYDASGASNKMIQVGSDVDKKMYSRVYKLADPFRNINTAELQRSAEYEYNFIWTPLERAKTPWVKFYQQYLTRQLQISDQGYNNEVLGYRSRTIIGPQPPTGSNVTQERAERSVQHWYGEYNLPVAPYILPTGTSVLDLAKQYGGALTGKEKEFMKNGYIIVNFKINTLREKNGKITELLGYQGEIANMWEIEGQVESSSDIYGNSFKYQWGDHILFESDYSVRNDYQGAGH</sequence>
<reference evidence="3 4" key="1">
    <citation type="submission" date="2018-12" db="EMBL/GenBank/DDBJ databases">
        <authorList>
            <person name="Sun L."/>
            <person name="Chen Z."/>
        </authorList>
    </citation>
    <scope>NUCLEOTIDE SEQUENCE [LARGE SCALE GENOMIC DNA]</scope>
    <source>
        <strain evidence="3 4">DSM 15890</strain>
    </source>
</reference>
<protein>
    <recommendedName>
        <fullName evidence="2">DUF5704 domain-containing protein</fullName>
    </recommendedName>
</protein>
<dbReference type="RefSeq" id="WP_127192117.1">
    <property type="nucleotide sequence ID" value="NZ_RZNY01000007.1"/>
</dbReference>
<dbReference type="Proteomes" id="UP000279446">
    <property type="component" value="Unassembled WGS sequence"/>
</dbReference>
<dbReference type="Pfam" id="PF18964">
    <property type="entry name" value="DUF5704"/>
    <property type="match status" value="1"/>
</dbReference>